<dbReference type="Proteomes" id="UP000681722">
    <property type="component" value="Unassembled WGS sequence"/>
</dbReference>
<accession>A0A8S2V8D6</accession>
<name>A0A8S2V8D6_9BILA</name>
<comment type="caution">
    <text evidence="1">The sequence shown here is derived from an EMBL/GenBank/DDBJ whole genome shotgun (WGS) entry which is preliminary data.</text>
</comment>
<evidence type="ECO:0000313" key="2">
    <source>
        <dbReference type="Proteomes" id="UP000681722"/>
    </source>
</evidence>
<gene>
    <name evidence="1" type="ORF">SRO942_LOCUS38561</name>
</gene>
<organism evidence="1 2">
    <name type="scientific">Didymodactylos carnosus</name>
    <dbReference type="NCBI Taxonomy" id="1234261"/>
    <lineage>
        <taxon>Eukaryota</taxon>
        <taxon>Metazoa</taxon>
        <taxon>Spiralia</taxon>
        <taxon>Gnathifera</taxon>
        <taxon>Rotifera</taxon>
        <taxon>Eurotatoria</taxon>
        <taxon>Bdelloidea</taxon>
        <taxon>Philodinida</taxon>
        <taxon>Philodinidae</taxon>
        <taxon>Didymodactylos</taxon>
    </lineage>
</organism>
<sequence length="124" mass="14193">WETLICDYDNLGISPLSYEISNCDPTSLANELCESAFILKNIIDLVSNVDYINKIRLFNKEEFNKYIASYYNNLNLMKLLSQNHTTEDSISKMLLLMQPTAAQNYLSVENRSVLQAHPDGPQQL</sequence>
<dbReference type="AlphaFoldDB" id="A0A8S2V8D6"/>
<evidence type="ECO:0000313" key="1">
    <source>
        <dbReference type="EMBL" id="CAF4385017.1"/>
    </source>
</evidence>
<feature type="non-terminal residue" evidence="1">
    <location>
        <position position="1"/>
    </location>
</feature>
<dbReference type="EMBL" id="CAJOBC010089868">
    <property type="protein sequence ID" value="CAF4385017.1"/>
    <property type="molecule type" value="Genomic_DNA"/>
</dbReference>
<reference evidence="1" key="1">
    <citation type="submission" date="2021-02" db="EMBL/GenBank/DDBJ databases">
        <authorList>
            <person name="Nowell W R."/>
        </authorList>
    </citation>
    <scope>NUCLEOTIDE SEQUENCE</scope>
</reference>
<protein>
    <submittedName>
        <fullName evidence="1">Uncharacterized protein</fullName>
    </submittedName>
</protein>
<proteinExistence type="predicted"/>